<dbReference type="PATRIC" id="fig|1254432.3.peg.5399"/>
<proteinExistence type="predicted"/>
<dbReference type="EMBL" id="CP003969">
    <property type="protein sequence ID" value="AGP37240.1"/>
    <property type="molecule type" value="Genomic_DNA"/>
</dbReference>
<gene>
    <name evidence="2" type="ORF">SCE1572_23805</name>
</gene>
<sequence length="450" mass="48162">MQEILTMALSIPGARLDDGRLISPTTTSSPRRARGRAPGALRGAGLLALPLSLLAGCGGSTGAAPAEAPAPGPEPAAHEPFDLEKALAREAGDLPAREVRAADWSARAFGAGEPKIEPKEKLVAITIPLGTDSAVECFVYNTMLDSGEVIRNFIELLDPAKVEVSRVVPWEVSVHRESPAVFVQALYLAPTAAGKAAGLLKIALHADRAHPIACLHDEVGYVRTFERLAKGIFDSFDAKSAAPKSEYTDTLILRVDKAPIGFETSDLFKDEGGQRRWLSRSATLLPRDPKSLEIEDDASNVLIDAQGRIKGGVWIESSAGKVNHRIELSQKANHQYEYSGEVEGKKVQGTFTPSAKAWLASPVATASELSRLLKKKGSFDFKQQEYAPSVDPTKPVDVQYARDASGSVTVSLGPMRLVGSLAPDGRPEAFELSSGPPKLTLQRAYTRGKL</sequence>
<name>S4XZ91_SORCE</name>
<accession>S4XZ91</accession>
<organism evidence="2 3">
    <name type="scientific">Sorangium cellulosum So0157-2</name>
    <dbReference type="NCBI Taxonomy" id="1254432"/>
    <lineage>
        <taxon>Bacteria</taxon>
        <taxon>Pseudomonadati</taxon>
        <taxon>Myxococcota</taxon>
        <taxon>Polyangia</taxon>
        <taxon>Polyangiales</taxon>
        <taxon>Polyangiaceae</taxon>
        <taxon>Sorangium</taxon>
    </lineage>
</organism>
<dbReference type="HOGENOM" id="CLU_663614_0_0_7"/>
<feature type="region of interest" description="Disordered" evidence="1">
    <location>
        <begin position="18"/>
        <end position="37"/>
    </location>
</feature>
<evidence type="ECO:0000313" key="2">
    <source>
        <dbReference type="EMBL" id="AGP37240.1"/>
    </source>
</evidence>
<evidence type="ECO:0000313" key="3">
    <source>
        <dbReference type="Proteomes" id="UP000014803"/>
    </source>
</evidence>
<protein>
    <submittedName>
        <fullName evidence="2">Uncharacterized protein</fullName>
    </submittedName>
</protein>
<dbReference type="AlphaFoldDB" id="S4XZ91"/>
<dbReference type="eggNOG" id="ENOG502Z7NR">
    <property type="taxonomic scope" value="Bacteria"/>
</dbReference>
<dbReference type="KEGG" id="scu:SCE1572_23805"/>
<evidence type="ECO:0000256" key="1">
    <source>
        <dbReference type="SAM" id="MobiDB-lite"/>
    </source>
</evidence>
<dbReference type="Proteomes" id="UP000014803">
    <property type="component" value="Chromosome"/>
</dbReference>
<reference evidence="2 3" key="1">
    <citation type="journal article" date="2013" name="Sci. Rep.">
        <title>Extraordinary expansion of a Sorangium cellulosum genome from an alkaline milieu.</title>
        <authorList>
            <person name="Han K."/>
            <person name="Li Z.F."/>
            <person name="Peng R."/>
            <person name="Zhu L.P."/>
            <person name="Zhou T."/>
            <person name="Wang L.G."/>
            <person name="Li S.G."/>
            <person name="Zhang X.B."/>
            <person name="Hu W."/>
            <person name="Wu Z.H."/>
            <person name="Qin N."/>
            <person name="Li Y.Z."/>
        </authorList>
    </citation>
    <scope>NUCLEOTIDE SEQUENCE [LARGE SCALE GENOMIC DNA]</scope>
    <source>
        <strain evidence="2 3">So0157-2</strain>
    </source>
</reference>